<dbReference type="AlphaFoldDB" id="A0A7J9GE80"/>
<organism evidence="1 2">
    <name type="scientific">Gossypium harknessii</name>
    <dbReference type="NCBI Taxonomy" id="34285"/>
    <lineage>
        <taxon>Eukaryota</taxon>
        <taxon>Viridiplantae</taxon>
        <taxon>Streptophyta</taxon>
        <taxon>Embryophyta</taxon>
        <taxon>Tracheophyta</taxon>
        <taxon>Spermatophyta</taxon>
        <taxon>Magnoliopsida</taxon>
        <taxon>eudicotyledons</taxon>
        <taxon>Gunneridae</taxon>
        <taxon>Pentapetalae</taxon>
        <taxon>rosids</taxon>
        <taxon>malvids</taxon>
        <taxon>Malvales</taxon>
        <taxon>Malvaceae</taxon>
        <taxon>Malvoideae</taxon>
        <taxon>Gossypium</taxon>
    </lineage>
</organism>
<protein>
    <submittedName>
        <fullName evidence="1">Uncharacterized protein</fullName>
    </submittedName>
</protein>
<sequence length="40" mass="4691">MHSLEEFEGFNSSTPRYEEGRCLCFEYIRLSCLPQSFGAR</sequence>
<keyword evidence="2" id="KW-1185">Reference proteome</keyword>
<comment type="caution">
    <text evidence="1">The sequence shown here is derived from an EMBL/GenBank/DDBJ whole genome shotgun (WGS) entry which is preliminary data.</text>
</comment>
<dbReference type="EMBL" id="JABFAD010000004">
    <property type="protein sequence ID" value="MBA0795791.1"/>
    <property type="molecule type" value="Genomic_DNA"/>
</dbReference>
<gene>
    <name evidence="1" type="ORF">Gohar_006626</name>
</gene>
<proteinExistence type="predicted"/>
<evidence type="ECO:0000313" key="1">
    <source>
        <dbReference type="EMBL" id="MBA0795791.1"/>
    </source>
</evidence>
<evidence type="ECO:0000313" key="2">
    <source>
        <dbReference type="Proteomes" id="UP000593560"/>
    </source>
</evidence>
<accession>A0A7J9GE80</accession>
<dbReference type="OrthoDB" id="10409263at2759"/>
<dbReference type="Proteomes" id="UP000593560">
    <property type="component" value="Unassembled WGS sequence"/>
</dbReference>
<name>A0A7J9GE80_9ROSI</name>
<reference evidence="1 2" key="1">
    <citation type="journal article" date="2019" name="Genome Biol. Evol.">
        <title>Insights into the evolution of the New World diploid cottons (Gossypium, subgenus Houzingenia) based on genome sequencing.</title>
        <authorList>
            <person name="Grover C.E."/>
            <person name="Arick M.A. 2nd"/>
            <person name="Thrash A."/>
            <person name="Conover J.L."/>
            <person name="Sanders W.S."/>
            <person name="Peterson D.G."/>
            <person name="Frelichowski J.E."/>
            <person name="Scheffler J.A."/>
            <person name="Scheffler B.E."/>
            <person name="Wendel J.F."/>
        </authorList>
    </citation>
    <scope>NUCLEOTIDE SEQUENCE [LARGE SCALE GENOMIC DNA]</scope>
    <source>
        <strain evidence="1">0</strain>
        <tissue evidence="1">Leaf</tissue>
    </source>
</reference>